<comment type="caution">
    <text evidence="1">The sequence shown here is derived from an EMBL/GenBank/DDBJ whole genome shotgun (WGS) entry which is preliminary data.</text>
</comment>
<proteinExistence type="predicted"/>
<evidence type="ECO:0000313" key="1">
    <source>
        <dbReference type="EMBL" id="KPL53165.1"/>
    </source>
</evidence>
<organism evidence="1 2">
    <name type="scientific">Prosthecodimorpha hirschii</name>
    <dbReference type="NCBI Taxonomy" id="665126"/>
    <lineage>
        <taxon>Bacteria</taxon>
        <taxon>Pseudomonadati</taxon>
        <taxon>Pseudomonadota</taxon>
        <taxon>Alphaproteobacteria</taxon>
        <taxon>Hyphomicrobiales</taxon>
        <taxon>Ancalomicrobiaceae</taxon>
        <taxon>Prosthecodimorpha</taxon>
    </lineage>
</organism>
<dbReference type="Gene3D" id="3.40.50.300">
    <property type="entry name" value="P-loop containing nucleotide triphosphate hydrolases"/>
    <property type="match status" value="1"/>
</dbReference>
<reference evidence="1 2" key="1">
    <citation type="submission" date="2015-09" db="EMBL/GenBank/DDBJ databases">
        <authorList>
            <person name="Jackson K.R."/>
            <person name="Lunt B.L."/>
            <person name="Fisher J.N.B."/>
            <person name="Gardner A.V."/>
            <person name="Bailey M.E."/>
            <person name="Deus L.M."/>
            <person name="Earl A.S."/>
            <person name="Gibby P.D."/>
            <person name="Hartmann K.A."/>
            <person name="Liu J.E."/>
            <person name="Manci A.M."/>
            <person name="Nielsen D.A."/>
            <person name="Solomon M.B."/>
            <person name="Breakwell D.P."/>
            <person name="Burnett S.H."/>
            <person name="Grose J.H."/>
        </authorList>
    </citation>
    <scope>NUCLEOTIDE SEQUENCE [LARGE SCALE GENOMIC DNA]</scope>
    <source>
        <strain evidence="1 2">16</strain>
    </source>
</reference>
<dbReference type="AlphaFoldDB" id="A0A0P6VRE4"/>
<name>A0A0P6VRE4_9HYPH</name>
<gene>
    <name evidence="1" type="ORF">ABB55_13875</name>
</gene>
<protein>
    <recommendedName>
        <fullName evidence="3">Sulfotransferase domain-containing protein</fullName>
    </recommendedName>
</protein>
<keyword evidence="2" id="KW-1185">Reference proteome</keyword>
<reference evidence="1 2" key="2">
    <citation type="submission" date="2015-10" db="EMBL/GenBank/DDBJ databases">
        <title>Draft Genome Sequence of Prosthecomicrobium hirschii ATCC 27832.</title>
        <authorList>
            <person name="Daniel J."/>
            <person name="Givan S.A."/>
            <person name="Brun Y.V."/>
            <person name="Brown P.J."/>
        </authorList>
    </citation>
    <scope>NUCLEOTIDE SEQUENCE [LARGE SCALE GENOMIC DNA]</scope>
    <source>
        <strain evidence="1 2">16</strain>
    </source>
</reference>
<dbReference type="InterPro" id="IPR027417">
    <property type="entry name" value="P-loop_NTPase"/>
</dbReference>
<dbReference type="SUPFAM" id="SSF52540">
    <property type="entry name" value="P-loop containing nucleoside triphosphate hydrolases"/>
    <property type="match status" value="1"/>
</dbReference>
<accession>A0A0P6VRE4</accession>
<sequence>MSKIIHVGLPKCASTSLQVLFIQAKGTTFLGKGANATGLEAVKDWMRRTFLGEPPRFRESLYPTKAIRDIFRDALPSDRILSDDEIAAMRAELDATVRGFKGDPAKLLVSDEVLSGAGFIFFNEPRRRLEGIIQTAGRLFGPDALVVVVMRSQLPFLTSYWKHLIRTGYPFTFGHFLSEQSDDFATASSWRSVTASLFYDHVRRAAAEAGVRVAFVPFEDVTGDQTMLRRVFADEGITMPPGLPHRRRTASDESHILKLKRNRTALRKRGNMFTPEQLQADEPGFRWVIENNTLFDPTPHRERLIEAFRPENRAFAAATGYDLAKMKYPV</sequence>
<dbReference type="Proteomes" id="UP000048984">
    <property type="component" value="Unassembled WGS sequence"/>
</dbReference>
<evidence type="ECO:0008006" key="3">
    <source>
        <dbReference type="Google" id="ProtNLM"/>
    </source>
</evidence>
<dbReference type="EMBL" id="LJYW01000001">
    <property type="protein sequence ID" value="KPL53165.1"/>
    <property type="molecule type" value="Genomic_DNA"/>
</dbReference>
<dbReference type="RefSeq" id="WP_054359330.1">
    <property type="nucleotide sequence ID" value="NZ_JAPCYQ010000001.1"/>
</dbReference>
<evidence type="ECO:0000313" key="2">
    <source>
        <dbReference type="Proteomes" id="UP000048984"/>
    </source>
</evidence>